<comment type="caution">
    <text evidence="2">The sequence shown here is derived from an EMBL/GenBank/DDBJ whole genome shotgun (WGS) entry which is preliminary data.</text>
</comment>
<gene>
    <name evidence="2" type="ORF">ECRASSUSDP1_LOCUS28695</name>
</gene>
<organism evidence="2 3">
    <name type="scientific">Euplotes crassus</name>
    <dbReference type="NCBI Taxonomy" id="5936"/>
    <lineage>
        <taxon>Eukaryota</taxon>
        <taxon>Sar</taxon>
        <taxon>Alveolata</taxon>
        <taxon>Ciliophora</taxon>
        <taxon>Intramacronucleata</taxon>
        <taxon>Spirotrichea</taxon>
        <taxon>Hypotrichia</taxon>
        <taxon>Euplotida</taxon>
        <taxon>Euplotidae</taxon>
        <taxon>Moneuplotes</taxon>
    </lineage>
</organism>
<keyword evidence="3" id="KW-1185">Reference proteome</keyword>
<evidence type="ECO:0000313" key="2">
    <source>
        <dbReference type="EMBL" id="CAI2387068.1"/>
    </source>
</evidence>
<feature type="compositionally biased region" description="Basic and acidic residues" evidence="1">
    <location>
        <begin position="326"/>
        <end position="336"/>
    </location>
</feature>
<dbReference type="EMBL" id="CAMPGE010029588">
    <property type="protein sequence ID" value="CAI2387068.1"/>
    <property type="molecule type" value="Genomic_DNA"/>
</dbReference>
<sequence length="422" mass="49162">MILGIEEAAIEYDEWKEDEYGTIEGVRKVYPTARNYSHIFIKKFYKSFLSEILPEVELETKDETKLSFIIQGNIEKTEEFLSAISRLDDCISTKSIKIDQSDKILMFHQDLRSKIIIEALEACFEKDMREITQVCEPVNSKMVENRRAWNVADCFVVEICEGFNVENDTVRGGGKDQSGSMGGGSFYQISEYFLKPKKEQMCVRWIMRGEQDDGNTDEELAKKFTNFMKRGKKRWKLFQKKLKELKEKKREQVIKIKAPEGDSATDFMNDLDELQSKYQTFLIFIQVDHTHIEIYYWDNEALAKQVKEEIIAKYCADQNDQEEEEQKEHVEKPEKSPRKKNKAHDVSKQKEIPDNEQAEEDHETDNETSNVSESEMSEITRMPSHVSEAPTPRNHSKKNPKKSPTKLFRNAPKRGVSDSDTD</sequence>
<dbReference type="Proteomes" id="UP001295684">
    <property type="component" value="Unassembled WGS sequence"/>
</dbReference>
<evidence type="ECO:0000313" key="3">
    <source>
        <dbReference type="Proteomes" id="UP001295684"/>
    </source>
</evidence>
<name>A0AAD2DBY8_EUPCR</name>
<feature type="compositionally biased region" description="Acidic residues" evidence="1">
    <location>
        <begin position="354"/>
        <end position="366"/>
    </location>
</feature>
<evidence type="ECO:0000256" key="1">
    <source>
        <dbReference type="SAM" id="MobiDB-lite"/>
    </source>
</evidence>
<protein>
    <submittedName>
        <fullName evidence="2">Uncharacterized protein</fullName>
    </submittedName>
</protein>
<proteinExistence type="predicted"/>
<reference evidence="2" key="1">
    <citation type="submission" date="2023-07" db="EMBL/GenBank/DDBJ databases">
        <authorList>
            <consortium name="AG Swart"/>
            <person name="Singh M."/>
            <person name="Singh A."/>
            <person name="Seah K."/>
            <person name="Emmerich C."/>
        </authorList>
    </citation>
    <scope>NUCLEOTIDE SEQUENCE</scope>
    <source>
        <strain evidence="2">DP1</strain>
    </source>
</reference>
<accession>A0AAD2DBY8</accession>
<feature type="compositionally biased region" description="Basic and acidic residues" evidence="1">
    <location>
        <begin position="343"/>
        <end position="353"/>
    </location>
</feature>
<feature type="compositionally biased region" description="Basic residues" evidence="1">
    <location>
        <begin position="394"/>
        <end position="404"/>
    </location>
</feature>
<dbReference type="AlphaFoldDB" id="A0AAD2DBY8"/>
<feature type="region of interest" description="Disordered" evidence="1">
    <location>
        <begin position="321"/>
        <end position="422"/>
    </location>
</feature>